<dbReference type="EMBL" id="VSSQ01000001">
    <property type="protein sequence ID" value="MPL55191.1"/>
    <property type="molecule type" value="Genomic_DNA"/>
</dbReference>
<gene>
    <name evidence="1" type="ORF">SDC9_00658</name>
</gene>
<organism evidence="1">
    <name type="scientific">bioreactor metagenome</name>
    <dbReference type="NCBI Taxonomy" id="1076179"/>
    <lineage>
        <taxon>unclassified sequences</taxon>
        <taxon>metagenomes</taxon>
        <taxon>ecological metagenomes</taxon>
    </lineage>
</organism>
<sequence length="179" mass="21864">MFALNFAQSTNIDAKITFVDGKELSSKIRFRTSIFYENEIYENSITQKYVVLINEKGKKEKHLFNEFKRIEFTDLKGKTRIFERPIEKFGLFELIYDGKKMKWYRDYTENMYDHSQDYYELLYKNPEQYDTFNLLTNYKKRLKELTSDRQDLVSEIEACNFFNNTYECFKKIVEKYNEE</sequence>
<reference evidence="1" key="1">
    <citation type="submission" date="2019-08" db="EMBL/GenBank/DDBJ databases">
        <authorList>
            <person name="Kucharzyk K."/>
            <person name="Murdoch R.W."/>
            <person name="Higgins S."/>
            <person name="Loffler F."/>
        </authorList>
    </citation>
    <scope>NUCLEOTIDE SEQUENCE</scope>
</reference>
<proteinExistence type="predicted"/>
<protein>
    <submittedName>
        <fullName evidence="1">Uncharacterized protein</fullName>
    </submittedName>
</protein>
<evidence type="ECO:0000313" key="1">
    <source>
        <dbReference type="EMBL" id="MPL55191.1"/>
    </source>
</evidence>
<accession>A0A644SN09</accession>
<name>A0A644SN09_9ZZZZ</name>
<comment type="caution">
    <text evidence="1">The sequence shown here is derived from an EMBL/GenBank/DDBJ whole genome shotgun (WGS) entry which is preliminary data.</text>
</comment>
<dbReference type="AlphaFoldDB" id="A0A644SN09"/>